<dbReference type="SMR" id="A0A6N4SRV8"/>
<dbReference type="SUPFAM" id="SSF110857">
    <property type="entry name" value="Gamma-glutamyl cyclotransferase-like"/>
    <property type="match status" value="1"/>
</dbReference>
<reference evidence="2 3" key="1">
    <citation type="journal article" date="2007" name="Appl. Environ. Microbiol.">
        <title>Genome sequence of the cellulolytic gliding bacterium Cytophaga hutchinsonii.</title>
        <authorList>
            <person name="Xie G."/>
            <person name="Bruce D.C."/>
            <person name="Challacombe J.F."/>
            <person name="Chertkov O."/>
            <person name="Detter J.C."/>
            <person name="Gilna P."/>
            <person name="Han C.S."/>
            <person name="Lucas S."/>
            <person name="Misra M."/>
            <person name="Myers G.L."/>
            <person name="Richardson P."/>
            <person name="Tapia R."/>
            <person name="Thayer N."/>
            <person name="Thompson L.S."/>
            <person name="Brettin T.S."/>
            <person name="Henrissat B."/>
            <person name="Wilson D.B."/>
            <person name="McBride M.J."/>
        </authorList>
    </citation>
    <scope>NUCLEOTIDE SEQUENCE [LARGE SCALE GENOMIC DNA]</scope>
    <source>
        <strain evidence="3">ATCC 33406 / DSM 1761 / CIP 103989 / NBRC 15051 / NCIMB 9469 / D465</strain>
    </source>
</reference>
<dbReference type="Gene3D" id="3.10.490.10">
    <property type="entry name" value="Gamma-glutamyl cyclotransferase-like"/>
    <property type="match status" value="1"/>
</dbReference>
<dbReference type="OrthoDB" id="482277at2"/>
<dbReference type="Proteomes" id="UP000001822">
    <property type="component" value="Chromosome"/>
</dbReference>
<feature type="domain" description="Gamma-glutamylcyclotransferase AIG2-like" evidence="1">
    <location>
        <begin position="3"/>
        <end position="128"/>
    </location>
</feature>
<evidence type="ECO:0000259" key="1">
    <source>
        <dbReference type="Pfam" id="PF06094"/>
    </source>
</evidence>
<dbReference type="CDD" id="cd06661">
    <property type="entry name" value="GGCT_like"/>
    <property type="match status" value="1"/>
</dbReference>
<dbReference type="InterPro" id="IPR036568">
    <property type="entry name" value="GGCT-like_sf"/>
</dbReference>
<dbReference type="EMBL" id="CP000383">
    <property type="protein sequence ID" value="ABG59138.1"/>
    <property type="molecule type" value="Genomic_DNA"/>
</dbReference>
<keyword evidence="3" id="KW-1185">Reference proteome</keyword>
<protein>
    <recommendedName>
        <fullName evidence="1">Gamma-glutamylcyclotransferase AIG2-like domain-containing protein</fullName>
    </recommendedName>
</protein>
<dbReference type="RefSeq" id="WP_011585255.1">
    <property type="nucleotide sequence ID" value="NC_008255.1"/>
</dbReference>
<dbReference type="Pfam" id="PF06094">
    <property type="entry name" value="GGACT"/>
    <property type="match status" value="1"/>
</dbReference>
<accession>A0A6N4SRV8</accession>
<evidence type="ECO:0000313" key="3">
    <source>
        <dbReference type="Proteomes" id="UP000001822"/>
    </source>
</evidence>
<dbReference type="KEGG" id="chu:CHU_1872"/>
<gene>
    <name evidence="2" type="ordered locus">CHU_1872</name>
</gene>
<dbReference type="InterPro" id="IPR013024">
    <property type="entry name" value="GGCT-like"/>
</dbReference>
<proteinExistence type="predicted"/>
<organism evidence="2 3">
    <name type="scientific">Cytophaga hutchinsonii (strain ATCC 33406 / DSM 1761 / CIP 103989 / NBRC 15051 / NCIMB 9469 / D465)</name>
    <dbReference type="NCBI Taxonomy" id="269798"/>
    <lineage>
        <taxon>Bacteria</taxon>
        <taxon>Pseudomonadati</taxon>
        <taxon>Bacteroidota</taxon>
        <taxon>Cytophagia</taxon>
        <taxon>Cytophagales</taxon>
        <taxon>Cytophagaceae</taxon>
        <taxon>Cytophaga</taxon>
    </lineage>
</organism>
<name>A0A6N4SRV8_CYTH3</name>
<sequence length="133" mass="15821">MHIFVYGTLKKTYKNLNAFTAVFHANTEWLCHAVVKGDMYMKDWYPALKLGGENLVFGEIYRINSPVLLETIDQYEDAITQEEYAIKLKHLDPITSDYVRRHIRIDDMECWIYEYLGEVSERMRIENGVFEMR</sequence>
<dbReference type="AlphaFoldDB" id="A0A6N4SRV8"/>
<dbReference type="InterPro" id="IPR009288">
    <property type="entry name" value="AIG2-like_dom"/>
</dbReference>
<evidence type="ECO:0000313" key="2">
    <source>
        <dbReference type="EMBL" id="ABG59138.1"/>
    </source>
</evidence>